<dbReference type="OrthoDB" id="9801841at2"/>
<feature type="domain" description="Protein kinase" evidence="1">
    <location>
        <begin position="14"/>
        <end position="282"/>
    </location>
</feature>
<dbReference type="Gene3D" id="1.10.510.10">
    <property type="entry name" value="Transferase(Phosphotransferase) domain 1"/>
    <property type="match status" value="1"/>
</dbReference>
<dbReference type="Proteomes" id="UP000294656">
    <property type="component" value="Unassembled WGS sequence"/>
</dbReference>
<evidence type="ECO:0000313" key="2">
    <source>
        <dbReference type="EMBL" id="TDO98043.1"/>
    </source>
</evidence>
<keyword evidence="2" id="KW-0808">Transferase</keyword>
<evidence type="ECO:0000259" key="1">
    <source>
        <dbReference type="PROSITE" id="PS50011"/>
    </source>
</evidence>
<dbReference type="GO" id="GO:0005524">
    <property type="term" value="F:ATP binding"/>
    <property type="evidence" value="ECO:0007669"/>
    <property type="project" value="InterPro"/>
</dbReference>
<dbReference type="GO" id="GO:0004672">
    <property type="term" value="F:protein kinase activity"/>
    <property type="evidence" value="ECO:0007669"/>
    <property type="project" value="InterPro"/>
</dbReference>
<dbReference type="InterPro" id="IPR011009">
    <property type="entry name" value="Kinase-like_dom_sf"/>
</dbReference>
<dbReference type="PROSITE" id="PS50011">
    <property type="entry name" value="PROTEIN_KINASE_DOM"/>
    <property type="match status" value="1"/>
</dbReference>
<dbReference type="EMBL" id="SNXC01000011">
    <property type="protein sequence ID" value="TDO98043.1"/>
    <property type="molecule type" value="Genomic_DNA"/>
</dbReference>
<comment type="caution">
    <text evidence="2">The sequence shown here is derived from an EMBL/GenBank/DDBJ whole genome shotgun (WGS) entry which is preliminary data.</text>
</comment>
<dbReference type="SUPFAM" id="SSF56112">
    <property type="entry name" value="Protein kinase-like (PK-like)"/>
    <property type="match status" value="1"/>
</dbReference>
<reference evidence="2 3" key="1">
    <citation type="submission" date="2019-03" db="EMBL/GenBank/DDBJ databases">
        <title>Genomic Encyclopedia of Type Strains, Phase III (KMG-III): the genomes of soil and plant-associated and newly described type strains.</title>
        <authorList>
            <person name="Whitman W."/>
        </authorList>
    </citation>
    <scope>NUCLEOTIDE SEQUENCE [LARGE SCALE GENOMIC DNA]</scope>
    <source>
        <strain evidence="2 3">CECT 7378</strain>
    </source>
</reference>
<dbReference type="PROSITE" id="PS00108">
    <property type="entry name" value="PROTEIN_KINASE_ST"/>
    <property type="match status" value="1"/>
</dbReference>
<dbReference type="RefSeq" id="WP_133503452.1">
    <property type="nucleotide sequence ID" value="NZ_SNXC01000011.1"/>
</dbReference>
<gene>
    <name evidence="2" type="ORF">DFP79_1675</name>
</gene>
<name>A0A4R6M9D6_9GAMM</name>
<dbReference type="Pfam" id="PF00069">
    <property type="entry name" value="Pkinase"/>
    <property type="match status" value="1"/>
</dbReference>
<accession>A0A4R6M9D6</accession>
<dbReference type="AlphaFoldDB" id="A0A4R6M9D6"/>
<evidence type="ECO:0000313" key="3">
    <source>
        <dbReference type="Proteomes" id="UP000294656"/>
    </source>
</evidence>
<sequence length="282" mass="31390">MTAFLDEIEALFPQSKIETIGTRCFLVKSKGASDLEQNEVRVKLAVSPIEIQCLQREALWLHRLRHSPLCVQHSCSLERHGPLMILTTNHVQGISVDHLLRSADITPEQRKNVIEQLLTLLDGLSEEGIVHGDIKLSNLILSKKSVLSLVDFANTRRVGEPLSERGILQVTPCYQYPKAMTEAHPYLDVYAALLCICVLGNKNADSLEEGLSALSYLSAFFLQSDALKWLALGLETEHRVSHLYSSIADDLKRMGHIQNEKDSTMSFTNEVLDSSSVLGRVG</sequence>
<dbReference type="InterPro" id="IPR008271">
    <property type="entry name" value="Ser/Thr_kinase_AS"/>
</dbReference>
<protein>
    <submittedName>
        <fullName evidence="2">Protein kinase-like protein</fullName>
    </submittedName>
</protein>
<keyword evidence="2" id="KW-0418">Kinase</keyword>
<dbReference type="InterPro" id="IPR000719">
    <property type="entry name" value="Prot_kinase_dom"/>
</dbReference>
<proteinExistence type="predicted"/>
<organism evidence="2 3">
    <name type="scientific">Marinomonas balearica</name>
    <dbReference type="NCBI Taxonomy" id="491947"/>
    <lineage>
        <taxon>Bacteria</taxon>
        <taxon>Pseudomonadati</taxon>
        <taxon>Pseudomonadota</taxon>
        <taxon>Gammaproteobacteria</taxon>
        <taxon>Oceanospirillales</taxon>
        <taxon>Oceanospirillaceae</taxon>
        <taxon>Marinomonas</taxon>
    </lineage>
</organism>
<dbReference type="SMART" id="SM00220">
    <property type="entry name" value="S_TKc"/>
    <property type="match status" value="1"/>
</dbReference>
<keyword evidence="3" id="KW-1185">Reference proteome</keyword>